<protein>
    <submittedName>
        <fullName evidence="1">DUF1456 family protein</fullName>
    </submittedName>
</protein>
<organism evidence="1 2">
    <name type="scientific">Lysobacter hankyongensis</name>
    <dbReference type="NCBI Taxonomy" id="1176535"/>
    <lineage>
        <taxon>Bacteria</taxon>
        <taxon>Pseudomonadati</taxon>
        <taxon>Pseudomonadota</taxon>
        <taxon>Gammaproteobacteria</taxon>
        <taxon>Lysobacterales</taxon>
        <taxon>Lysobacteraceae</taxon>
        <taxon>Lysobacter</taxon>
    </lineage>
</organism>
<gene>
    <name evidence="1" type="ORF">GCM10023307_31000</name>
</gene>
<comment type="caution">
    <text evidence="1">The sequence shown here is derived from an EMBL/GenBank/DDBJ whole genome shotgun (WGS) entry which is preliminary data.</text>
</comment>
<dbReference type="Pfam" id="PF07308">
    <property type="entry name" value="DUF1456"/>
    <property type="match status" value="2"/>
</dbReference>
<sequence>MINNDVLRSIRYMLDLGDGKVVAIAKLVDPALPFEKEEVRDFVRREDDPEYVACSDRVLAHFLDGLVIHCRGRNDSLPPRPVPTRITNNLVLKKLRVAFELKDVDLHAIFAAAGFPISKPELSALFRQPGHHNYRACGDQLLRNFLKGLTLRIRGE</sequence>
<evidence type="ECO:0000313" key="2">
    <source>
        <dbReference type="Proteomes" id="UP001499959"/>
    </source>
</evidence>
<dbReference type="EMBL" id="BAABJE010000017">
    <property type="protein sequence ID" value="GAA4802141.1"/>
    <property type="molecule type" value="Genomic_DNA"/>
</dbReference>
<reference evidence="2" key="1">
    <citation type="journal article" date="2019" name="Int. J. Syst. Evol. Microbiol.">
        <title>The Global Catalogue of Microorganisms (GCM) 10K type strain sequencing project: providing services to taxonomists for standard genome sequencing and annotation.</title>
        <authorList>
            <consortium name="The Broad Institute Genomics Platform"/>
            <consortium name="The Broad Institute Genome Sequencing Center for Infectious Disease"/>
            <person name="Wu L."/>
            <person name="Ma J."/>
        </authorList>
    </citation>
    <scope>NUCLEOTIDE SEQUENCE [LARGE SCALE GENOMIC DNA]</scope>
    <source>
        <strain evidence="2">JCM 18204</strain>
    </source>
</reference>
<accession>A0ABP9BXV4</accession>
<name>A0ABP9BXV4_9GAMM</name>
<keyword evidence="2" id="KW-1185">Reference proteome</keyword>
<dbReference type="Proteomes" id="UP001499959">
    <property type="component" value="Unassembled WGS sequence"/>
</dbReference>
<dbReference type="PANTHER" id="PTHR37805:SF1">
    <property type="entry name" value="CYTOPLASMIC PROTEIN"/>
    <property type="match status" value="1"/>
</dbReference>
<dbReference type="PANTHER" id="PTHR37805">
    <property type="entry name" value="CYTOPLASMIC PROTEIN-RELATED"/>
    <property type="match status" value="1"/>
</dbReference>
<dbReference type="RefSeq" id="WP_345304258.1">
    <property type="nucleotide sequence ID" value="NZ_BAABJE010000017.1"/>
</dbReference>
<evidence type="ECO:0000313" key="1">
    <source>
        <dbReference type="EMBL" id="GAA4802141.1"/>
    </source>
</evidence>
<proteinExistence type="predicted"/>
<dbReference type="InterPro" id="IPR009921">
    <property type="entry name" value="YehS-like"/>
</dbReference>